<dbReference type="PIRSF" id="PIRSF016897">
    <property type="entry name" value="GlpP"/>
    <property type="match status" value="1"/>
</dbReference>
<dbReference type="Gene3D" id="3.20.20.70">
    <property type="entry name" value="Aldolase class I"/>
    <property type="match status" value="1"/>
</dbReference>
<protein>
    <submittedName>
        <fullName evidence="1">Glycerol uptake operon antiterminator</fullName>
    </submittedName>
</protein>
<dbReference type="PANTHER" id="PTHR35787">
    <property type="entry name" value="GLYCEROL UPTAKE OPERON ANTITERMINATOR REGULATORY PROTEIN"/>
    <property type="match status" value="1"/>
</dbReference>
<organism evidence="1 2">
    <name type="scientific">Lachnotalea glycerini</name>
    <dbReference type="NCBI Taxonomy" id="1763509"/>
    <lineage>
        <taxon>Bacteria</taxon>
        <taxon>Bacillati</taxon>
        <taxon>Bacillota</taxon>
        <taxon>Clostridia</taxon>
        <taxon>Lachnospirales</taxon>
        <taxon>Lachnospiraceae</taxon>
        <taxon>Lachnotalea</taxon>
    </lineage>
</organism>
<sequence>MEIIGQKVIPAIANEKDFEKFLESKYTYCVIMNMNISQLGILIDMAHKQKKKALVHIDLIHGLANDEYGCEYTCQRLRADGVISTKGKVVEMAKRNKKIAILRLFLIDSKSLEKGLSLCNTVLPDYMEVLPGIADSIIPYIKSRVNVSIMSGGLIKTEEQIDACLNKGAIAVTVSDIKIAIKYLERDRG</sequence>
<dbReference type="Proteomes" id="UP000247523">
    <property type="component" value="Unassembled WGS sequence"/>
</dbReference>
<name>A0A318EQ34_9FIRM</name>
<dbReference type="SUPFAM" id="SSF110391">
    <property type="entry name" value="GlpP-like"/>
    <property type="match status" value="1"/>
</dbReference>
<dbReference type="PANTHER" id="PTHR35787:SF1">
    <property type="entry name" value="GLYCEROL UPTAKE OPERON ANTITERMINATOR REGULATORY PROTEIN"/>
    <property type="match status" value="1"/>
</dbReference>
<comment type="caution">
    <text evidence="1">The sequence shown here is derived from an EMBL/GenBank/DDBJ whole genome shotgun (WGS) entry which is preliminary data.</text>
</comment>
<evidence type="ECO:0000313" key="1">
    <source>
        <dbReference type="EMBL" id="PXV89032.1"/>
    </source>
</evidence>
<gene>
    <name evidence="1" type="ORF">C8E03_1078</name>
</gene>
<accession>A0A318EQ34</accession>
<dbReference type="EMBL" id="QICS01000007">
    <property type="protein sequence ID" value="PXV89032.1"/>
    <property type="molecule type" value="Genomic_DNA"/>
</dbReference>
<dbReference type="Pfam" id="PF04309">
    <property type="entry name" value="G3P_antiterm"/>
    <property type="match status" value="1"/>
</dbReference>
<dbReference type="RefSeq" id="WP_170122996.1">
    <property type="nucleotide sequence ID" value="NZ_QICS01000007.1"/>
</dbReference>
<proteinExistence type="predicted"/>
<dbReference type="GO" id="GO:0001072">
    <property type="term" value="F:transcription antitermination factor activity, RNA binding"/>
    <property type="evidence" value="ECO:0007669"/>
    <property type="project" value="TreeGrafter"/>
</dbReference>
<dbReference type="GO" id="GO:0045893">
    <property type="term" value="P:positive regulation of DNA-templated transcription"/>
    <property type="evidence" value="ECO:0007669"/>
    <property type="project" value="TreeGrafter"/>
</dbReference>
<dbReference type="GO" id="GO:0006071">
    <property type="term" value="P:glycerol metabolic process"/>
    <property type="evidence" value="ECO:0007669"/>
    <property type="project" value="InterPro"/>
</dbReference>
<dbReference type="InterPro" id="IPR013785">
    <property type="entry name" value="Aldolase_TIM"/>
</dbReference>
<dbReference type="InterPro" id="IPR006699">
    <property type="entry name" value="GlpP"/>
</dbReference>
<dbReference type="AlphaFoldDB" id="A0A318EQ34"/>
<reference evidence="1 2" key="1">
    <citation type="submission" date="2018-05" db="EMBL/GenBank/DDBJ databases">
        <title>Genomic Encyclopedia of Type Strains, Phase IV (KMG-IV): sequencing the most valuable type-strain genomes for metagenomic binning, comparative biology and taxonomic classification.</title>
        <authorList>
            <person name="Goeker M."/>
        </authorList>
    </citation>
    <scope>NUCLEOTIDE SEQUENCE [LARGE SCALE GENOMIC DNA]</scope>
    <source>
        <strain evidence="1 2">DSM 28816</strain>
    </source>
</reference>
<evidence type="ECO:0000313" key="2">
    <source>
        <dbReference type="Proteomes" id="UP000247523"/>
    </source>
</evidence>